<dbReference type="Pfam" id="PF00990">
    <property type="entry name" value="GGDEF"/>
    <property type="match status" value="1"/>
</dbReference>
<dbReference type="Gene3D" id="3.30.450.40">
    <property type="match status" value="1"/>
</dbReference>
<dbReference type="SUPFAM" id="SSF55785">
    <property type="entry name" value="PYP-like sensor domain (PAS domain)"/>
    <property type="match status" value="3"/>
</dbReference>
<gene>
    <name evidence="4" type="ORF">QE369_000337</name>
</gene>
<evidence type="ECO:0000259" key="2">
    <source>
        <dbReference type="PROSITE" id="PS50883"/>
    </source>
</evidence>
<name>A0AAJ2BBW4_9HYPH</name>
<dbReference type="AlphaFoldDB" id="A0AAJ2BBW4"/>
<evidence type="ECO:0000313" key="5">
    <source>
        <dbReference type="Proteomes" id="UP001255601"/>
    </source>
</evidence>
<dbReference type="InterPro" id="IPR001633">
    <property type="entry name" value="EAL_dom"/>
</dbReference>
<dbReference type="InterPro" id="IPR043128">
    <property type="entry name" value="Rev_trsase/Diguanyl_cyclase"/>
</dbReference>
<dbReference type="CDD" id="cd01949">
    <property type="entry name" value="GGDEF"/>
    <property type="match status" value="1"/>
</dbReference>
<dbReference type="Pfam" id="PF00989">
    <property type="entry name" value="PAS"/>
    <property type="match status" value="1"/>
</dbReference>
<dbReference type="NCBIfam" id="TIGR00229">
    <property type="entry name" value="sensory_box"/>
    <property type="match status" value="3"/>
</dbReference>
<dbReference type="Gene3D" id="3.30.70.270">
    <property type="match status" value="1"/>
</dbReference>
<dbReference type="NCBIfam" id="TIGR00254">
    <property type="entry name" value="GGDEF"/>
    <property type="match status" value="1"/>
</dbReference>
<dbReference type="SMART" id="SM00052">
    <property type="entry name" value="EAL"/>
    <property type="match status" value="1"/>
</dbReference>
<feature type="domain" description="PAS" evidence="1">
    <location>
        <begin position="415"/>
        <end position="486"/>
    </location>
</feature>
<dbReference type="InterPro" id="IPR003018">
    <property type="entry name" value="GAF"/>
</dbReference>
<dbReference type="Pfam" id="PF08448">
    <property type="entry name" value="PAS_4"/>
    <property type="match status" value="1"/>
</dbReference>
<dbReference type="PANTHER" id="PTHR44757">
    <property type="entry name" value="DIGUANYLATE CYCLASE DGCP"/>
    <property type="match status" value="1"/>
</dbReference>
<dbReference type="InterPro" id="IPR029016">
    <property type="entry name" value="GAF-like_dom_sf"/>
</dbReference>
<accession>A0AAJ2BBW4</accession>
<evidence type="ECO:0000259" key="1">
    <source>
        <dbReference type="PROSITE" id="PS50112"/>
    </source>
</evidence>
<dbReference type="PROSITE" id="PS50883">
    <property type="entry name" value="EAL"/>
    <property type="match status" value="1"/>
</dbReference>
<evidence type="ECO:0000259" key="3">
    <source>
        <dbReference type="PROSITE" id="PS50887"/>
    </source>
</evidence>
<dbReference type="Pfam" id="PF01590">
    <property type="entry name" value="GAF"/>
    <property type="match status" value="1"/>
</dbReference>
<dbReference type="InterPro" id="IPR052155">
    <property type="entry name" value="Biofilm_reg_signaling"/>
</dbReference>
<dbReference type="Gene3D" id="3.20.20.450">
    <property type="entry name" value="EAL domain"/>
    <property type="match status" value="1"/>
</dbReference>
<feature type="domain" description="EAL" evidence="2">
    <location>
        <begin position="712"/>
        <end position="962"/>
    </location>
</feature>
<reference evidence="4" key="1">
    <citation type="submission" date="2023-08" db="EMBL/GenBank/DDBJ databases">
        <title>Functional and genomic diversity of the sorghum phyllosphere microbiome.</title>
        <authorList>
            <person name="Shade A."/>
        </authorList>
    </citation>
    <scope>NUCLEOTIDE SEQUENCE</scope>
    <source>
        <strain evidence="4">SORGH_AS_0974</strain>
    </source>
</reference>
<dbReference type="SUPFAM" id="SSF55073">
    <property type="entry name" value="Nucleotide cyclase"/>
    <property type="match status" value="1"/>
</dbReference>
<dbReference type="PROSITE" id="PS50887">
    <property type="entry name" value="GGDEF"/>
    <property type="match status" value="1"/>
</dbReference>
<comment type="caution">
    <text evidence="4">The sequence shown here is derived from an EMBL/GenBank/DDBJ whole genome shotgun (WGS) entry which is preliminary data.</text>
</comment>
<dbReference type="Gene3D" id="3.30.450.20">
    <property type="entry name" value="PAS domain"/>
    <property type="match status" value="3"/>
</dbReference>
<feature type="domain" description="PAS" evidence="1">
    <location>
        <begin position="177"/>
        <end position="240"/>
    </location>
</feature>
<dbReference type="InterPro" id="IPR000014">
    <property type="entry name" value="PAS"/>
</dbReference>
<evidence type="ECO:0000313" key="4">
    <source>
        <dbReference type="EMBL" id="MDR6100159.1"/>
    </source>
</evidence>
<feature type="domain" description="PAS" evidence="1">
    <location>
        <begin position="291"/>
        <end position="340"/>
    </location>
</feature>
<feature type="domain" description="GGDEF" evidence="3">
    <location>
        <begin position="569"/>
        <end position="703"/>
    </location>
</feature>
<dbReference type="EMBL" id="JAVIZC010000001">
    <property type="protein sequence ID" value="MDR6100159.1"/>
    <property type="molecule type" value="Genomic_DNA"/>
</dbReference>
<dbReference type="RefSeq" id="WP_309769293.1">
    <property type="nucleotide sequence ID" value="NZ_JAVIZC010000001.1"/>
</dbReference>
<dbReference type="PANTHER" id="PTHR44757:SF2">
    <property type="entry name" value="BIOFILM ARCHITECTURE MAINTENANCE PROTEIN MBAA"/>
    <property type="match status" value="1"/>
</dbReference>
<dbReference type="InterPro" id="IPR000160">
    <property type="entry name" value="GGDEF_dom"/>
</dbReference>
<sequence>MRSPSSSLNASTERARLAEVRTYNFLRIEKDDTFDEIVGIAARIFNTPTSLVSLVEEDVQWFAAQKGFDPCQTSRDVSFCAHALESTNVLVVPDAKSDPRFCDNGLVTGEPFIRFYAGAPLITSNGNILGTLCIIDVVPRAVFSDEDKRILASLAKLAVDQLELKRLSQMQRAALCLNRTSQDAIIHFDLEGTVSYANLSAHRIFEYADGDLVNGSINRLISPAFHRKMRAALRKFAVSETDQLSLPPYEGTGRTRTGKQISIEVSAGAWKSAENMSMGLIVRDITERKMRQASFEMLFDRNPIAMWIFDANTLSFVAINDAACALYGYSRAEALTKTALDVRPEAERAAIRSTICSFGESYESSSPGTHITASGTALKILTFARRLRHNGKDCVVVANIDLTERDKAESELASTQIFLNAVIESIPSMIFVKEASSGKFVLLNKAGEKLLGTTRDKFVGKTDFDLFDSADAERFSDADRTAIHAGKKITTINETISTPAGLRLLRTQKVGVPDADGEARYLLGISEDITEAAEAEKRTQYLAHHDILTDLPNRRSFQIEMQNHISKPQPFAVLLFDLDRFKVVNDTIGHHGGDELLRQLAARLISIAGNADVLARLGGDEFALIHRMQTGTDQSALKLGERIVAALSQPFTIDGRKVSIGCSVGIATCPKDGASTDLLLKRADLALYAAKSSGQGGVRLFHIVLEERANRNQMLRDELRSAFVTGQLDLNFQPIYDAITRKVVCCEALLRWTHPQYGPISPSEFIPAAENSGLINDIGNWVLERACIEAAKWPSPITVAVNLSPKQFSGFGLPASVARALSKSGLAPDRLELEITESVFLADTDENIALLRDLKNLGVRIALDDFGTGYSSLAYLRQFSFDKLKIDRAFVSEVAHCKDSLAIVRAVIGLGRSFPAVVTAEGVENAEQCAQLQAEGCDQFQGYFFSKPLGLASLQALFSEEAHSAASFLIYEERSAQR</sequence>
<dbReference type="GO" id="GO:0006355">
    <property type="term" value="P:regulation of DNA-templated transcription"/>
    <property type="evidence" value="ECO:0007669"/>
    <property type="project" value="InterPro"/>
</dbReference>
<dbReference type="SMART" id="SM00267">
    <property type="entry name" value="GGDEF"/>
    <property type="match status" value="1"/>
</dbReference>
<dbReference type="CDD" id="cd01948">
    <property type="entry name" value="EAL"/>
    <property type="match status" value="1"/>
</dbReference>
<dbReference type="InterPro" id="IPR029787">
    <property type="entry name" value="Nucleotide_cyclase"/>
</dbReference>
<dbReference type="SUPFAM" id="SSF55781">
    <property type="entry name" value="GAF domain-like"/>
    <property type="match status" value="1"/>
</dbReference>
<proteinExistence type="predicted"/>
<dbReference type="SUPFAM" id="SSF141868">
    <property type="entry name" value="EAL domain-like"/>
    <property type="match status" value="1"/>
</dbReference>
<dbReference type="PROSITE" id="PS50112">
    <property type="entry name" value="PAS"/>
    <property type="match status" value="3"/>
</dbReference>
<dbReference type="Pfam" id="PF00563">
    <property type="entry name" value="EAL"/>
    <property type="match status" value="1"/>
</dbReference>
<dbReference type="InterPro" id="IPR035965">
    <property type="entry name" value="PAS-like_dom_sf"/>
</dbReference>
<dbReference type="CDD" id="cd00130">
    <property type="entry name" value="PAS"/>
    <property type="match status" value="3"/>
</dbReference>
<dbReference type="Pfam" id="PF13188">
    <property type="entry name" value="PAS_8"/>
    <property type="match status" value="1"/>
</dbReference>
<dbReference type="SMART" id="SM00065">
    <property type="entry name" value="GAF"/>
    <property type="match status" value="1"/>
</dbReference>
<organism evidence="4 5">
    <name type="scientific">Agrobacterium larrymoorei</name>
    <dbReference type="NCBI Taxonomy" id="160699"/>
    <lineage>
        <taxon>Bacteria</taxon>
        <taxon>Pseudomonadati</taxon>
        <taxon>Pseudomonadota</taxon>
        <taxon>Alphaproteobacteria</taxon>
        <taxon>Hyphomicrobiales</taxon>
        <taxon>Rhizobiaceae</taxon>
        <taxon>Rhizobium/Agrobacterium group</taxon>
        <taxon>Agrobacterium</taxon>
    </lineage>
</organism>
<dbReference type="SMART" id="SM00091">
    <property type="entry name" value="PAS"/>
    <property type="match status" value="3"/>
</dbReference>
<dbReference type="Proteomes" id="UP001255601">
    <property type="component" value="Unassembled WGS sequence"/>
</dbReference>
<dbReference type="InterPro" id="IPR013656">
    <property type="entry name" value="PAS_4"/>
</dbReference>
<dbReference type="InterPro" id="IPR013767">
    <property type="entry name" value="PAS_fold"/>
</dbReference>
<dbReference type="InterPro" id="IPR035919">
    <property type="entry name" value="EAL_sf"/>
</dbReference>
<protein>
    <submittedName>
        <fullName evidence="4">Diguanylate cyclase (GGDEF)-like protein/PAS domain S-box-containing protein</fullName>
    </submittedName>
</protein>